<keyword evidence="1 5" id="KW-0479">Metal-binding</keyword>
<evidence type="ECO:0000313" key="8">
    <source>
        <dbReference type="Proteomes" id="UP000231279"/>
    </source>
</evidence>
<accession>A0A2G9FYY1</accession>
<feature type="domain" description="C3H1-type" evidence="6">
    <location>
        <begin position="155"/>
        <end position="183"/>
    </location>
</feature>
<evidence type="ECO:0000256" key="1">
    <source>
        <dbReference type="ARBA" id="ARBA00022723"/>
    </source>
</evidence>
<dbReference type="PANTHER" id="PTHR12506:SF41">
    <property type="entry name" value="ZINC FINGER CCCH DOMAIN-CONTAINING PROTEIN 58"/>
    <property type="match status" value="1"/>
</dbReference>
<dbReference type="InterPro" id="IPR000571">
    <property type="entry name" value="Znf_CCCH"/>
</dbReference>
<evidence type="ECO:0000256" key="2">
    <source>
        <dbReference type="ARBA" id="ARBA00022771"/>
    </source>
</evidence>
<keyword evidence="8" id="KW-1185">Reference proteome</keyword>
<dbReference type="OrthoDB" id="1707185at2759"/>
<dbReference type="PROSITE" id="PS50103">
    <property type="entry name" value="ZF_C3H1"/>
    <property type="match status" value="3"/>
</dbReference>
<gene>
    <name evidence="7" type="ORF">CDL12_29248</name>
</gene>
<evidence type="ECO:0000313" key="7">
    <source>
        <dbReference type="EMBL" id="PIM98273.1"/>
    </source>
</evidence>
<dbReference type="Pfam" id="PF00642">
    <property type="entry name" value="zf-CCCH"/>
    <property type="match status" value="3"/>
</dbReference>
<feature type="domain" description="C3H1-type" evidence="6">
    <location>
        <begin position="1"/>
        <end position="19"/>
    </location>
</feature>
<keyword evidence="3 5" id="KW-0862">Zinc</keyword>
<feature type="zinc finger region" description="C3H1-type" evidence="5">
    <location>
        <begin position="155"/>
        <end position="183"/>
    </location>
</feature>
<dbReference type="Gene3D" id="4.10.1000.10">
    <property type="entry name" value="Zinc finger, CCCH-type"/>
    <property type="match status" value="2"/>
</dbReference>
<evidence type="ECO:0000256" key="3">
    <source>
        <dbReference type="ARBA" id="ARBA00022833"/>
    </source>
</evidence>
<evidence type="ECO:0000259" key="6">
    <source>
        <dbReference type="PROSITE" id="PS50103"/>
    </source>
</evidence>
<dbReference type="SUPFAM" id="SSF90229">
    <property type="entry name" value="CCCH zinc finger"/>
    <property type="match status" value="1"/>
</dbReference>
<dbReference type="InterPro" id="IPR050974">
    <property type="entry name" value="Plant_ZF_CCCH"/>
</dbReference>
<name>A0A2G9FYY1_9LAMI</name>
<proteinExistence type="predicted"/>
<dbReference type="GO" id="GO:0008270">
    <property type="term" value="F:zinc ion binding"/>
    <property type="evidence" value="ECO:0007669"/>
    <property type="project" value="UniProtKB-KW"/>
</dbReference>
<protein>
    <recommendedName>
        <fullName evidence="6">C3H1-type domain-containing protein</fullName>
    </recommendedName>
</protein>
<dbReference type="InterPro" id="IPR036855">
    <property type="entry name" value="Znf_CCCH_sf"/>
</dbReference>
<sequence>MRTGICKFGASCKYHHPKHGVGSSAPVTLNVCGYPLRLVRLFENLGSCSIFYSITYESLLQGEKECSYFIMTGQCKFGVMCKFHHPQPAGLEVPAPTLARGPGPLAAQPTVGAGPVYGIMLLSPLATAYTGPYLSITSSAGLSSSSQKGRAFPERPGQPECQYYLRTWDCKFGAACKYHHPPELGFRRLRWRSRL</sequence>
<keyword evidence="4" id="KW-0238">DNA-binding</keyword>
<comment type="caution">
    <text evidence="7">The sequence shown here is derived from an EMBL/GenBank/DDBJ whole genome shotgun (WGS) entry which is preliminary data.</text>
</comment>
<evidence type="ECO:0000256" key="4">
    <source>
        <dbReference type="ARBA" id="ARBA00023125"/>
    </source>
</evidence>
<dbReference type="AlphaFoldDB" id="A0A2G9FYY1"/>
<feature type="zinc finger region" description="C3H1-type" evidence="5">
    <location>
        <begin position="60"/>
        <end position="88"/>
    </location>
</feature>
<reference evidence="8" key="1">
    <citation type="journal article" date="2018" name="Gigascience">
        <title>Genome assembly of the Pink Ipe (Handroanthus impetiginosus, Bignoniaceae), a highly valued, ecologically keystone Neotropical timber forest tree.</title>
        <authorList>
            <person name="Silva-Junior O.B."/>
            <person name="Grattapaglia D."/>
            <person name="Novaes E."/>
            <person name="Collevatti R.G."/>
        </authorList>
    </citation>
    <scope>NUCLEOTIDE SEQUENCE [LARGE SCALE GENOMIC DNA]</scope>
    <source>
        <strain evidence="8">cv. UFG-1</strain>
    </source>
</reference>
<organism evidence="7 8">
    <name type="scientific">Handroanthus impetiginosus</name>
    <dbReference type="NCBI Taxonomy" id="429701"/>
    <lineage>
        <taxon>Eukaryota</taxon>
        <taxon>Viridiplantae</taxon>
        <taxon>Streptophyta</taxon>
        <taxon>Embryophyta</taxon>
        <taxon>Tracheophyta</taxon>
        <taxon>Spermatophyta</taxon>
        <taxon>Magnoliopsida</taxon>
        <taxon>eudicotyledons</taxon>
        <taxon>Gunneridae</taxon>
        <taxon>Pentapetalae</taxon>
        <taxon>asterids</taxon>
        <taxon>lamiids</taxon>
        <taxon>Lamiales</taxon>
        <taxon>Bignoniaceae</taxon>
        <taxon>Crescentiina</taxon>
        <taxon>Tabebuia alliance</taxon>
        <taxon>Handroanthus</taxon>
    </lineage>
</organism>
<dbReference type="GO" id="GO:0003677">
    <property type="term" value="F:DNA binding"/>
    <property type="evidence" value="ECO:0007669"/>
    <property type="project" value="UniProtKB-KW"/>
</dbReference>
<evidence type="ECO:0000256" key="5">
    <source>
        <dbReference type="PROSITE-ProRule" id="PRU00723"/>
    </source>
</evidence>
<dbReference type="EMBL" id="NKXS01008560">
    <property type="protein sequence ID" value="PIM98273.1"/>
    <property type="molecule type" value="Genomic_DNA"/>
</dbReference>
<dbReference type="SMART" id="SM00356">
    <property type="entry name" value="ZnF_C3H1"/>
    <property type="match status" value="3"/>
</dbReference>
<dbReference type="Proteomes" id="UP000231279">
    <property type="component" value="Unassembled WGS sequence"/>
</dbReference>
<dbReference type="PANTHER" id="PTHR12506">
    <property type="entry name" value="PROTEIN PHOSPHATASE RELATED"/>
    <property type="match status" value="1"/>
</dbReference>
<keyword evidence="2 5" id="KW-0863">Zinc-finger</keyword>
<dbReference type="GO" id="GO:0003729">
    <property type="term" value="F:mRNA binding"/>
    <property type="evidence" value="ECO:0007669"/>
    <property type="project" value="TreeGrafter"/>
</dbReference>
<feature type="domain" description="C3H1-type" evidence="6">
    <location>
        <begin position="60"/>
        <end position="88"/>
    </location>
</feature>
<dbReference type="STRING" id="429701.A0A2G9FYY1"/>
<feature type="zinc finger region" description="C3H1-type" evidence="5">
    <location>
        <begin position="1"/>
        <end position="19"/>
    </location>
</feature>